<evidence type="ECO:0000313" key="2">
    <source>
        <dbReference type="EMBL" id="SMO70829.1"/>
    </source>
</evidence>
<accession>A0A521DGI7</accession>
<name>A0A521DGI7_9BACL</name>
<dbReference type="RefSeq" id="WP_142505644.1">
    <property type="nucleotide sequence ID" value="NZ_FXTI01000006.1"/>
</dbReference>
<dbReference type="PANTHER" id="PTHR43802">
    <property type="entry name" value="ENOYL-COA HYDRATASE"/>
    <property type="match status" value="1"/>
</dbReference>
<dbReference type="InterPro" id="IPR014748">
    <property type="entry name" value="Enoyl-CoA_hydra_C"/>
</dbReference>
<dbReference type="GO" id="GO:0016853">
    <property type="term" value="F:isomerase activity"/>
    <property type="evidence" value="ECO:0007669"/>
    <property type="project" value="UniProtKB-KW"/>
</dbReference>
<sequence length="261" mass="28749">MLETLIYQKDNGVGKITLNRPKVFNAFNVKMNQELTSILNEVSKDSEVRAVLIFGEGKAFCSGQDLNDRSDSDMENISLGESVRKRYNPMIQAITSMEKPVIAAVGGVAAGAGCSLALACDMRIISDKAKFVEAFIRIGLVPDSGSSYFLPRLVGFGRAMELLMTGRDIQAEEAVQIGLANRLVPHDQLEEESVQFAEKLAQAPTKALGLTKRALYKSMDVGLDEALEYEAYMQEIAGKTEDFQEGVHAFIEKRTPRFQGR</sequence>
<dbReference type="Gene3D" id="1.10.12.10">
    <property type="entry name" value="Lyase 2-enoyl-coa Hydratase, Chain A, domain 2"/>
    <property type="match status" value="1"/>
</dbReference>
<organism evidence="2 3">
    <name type="scientific">Melghirimyces algeriensis</name>
    <dbReference type="NCBI Taxonomy" id="910412"/>
    <lineage>
        <taxon>Bacteria</taxon>
        <taxon>Bacillati</taxon>
        <taxon>Bacillota</taxon>
        <taxon>Bacilli</taxon>
        <taxon>Bacillales</taxon>
        <taxon>Thermoactinomycetaceae</taxon>
        <taxon>Melghirimyces</taxon>
    </lineage>
</organism>
<reference evidence="2 3" key="1">
    <citation type="submission" date="2017-05" db="EMBL/GenBank/DDBJ databases">
        <authorList>
            <person name="Varghese N."/>
            <person name="Submissions S."/>
        </authorList>
    </citation>
    <scope>NUCLEOTIDE SEQUENCE [LARGE SCALE GENOMIC DNA]</scope>
    <source>
        <strain evidence="2 3">DSM 45474</strain>
    </source>
</reference>
<dbReference type="EMBL" id="FXTI01000006">
    <property type="protein sequence ID" value="SMO70829.1"/>
    <property type="molecule type" value="Genomic_DNA"/>
</dbReference>
<protein>
    <submittedName>
        <fullName evidence="2">2-(1,2-epoxy-1,2-dihydrophenyl)acetyl-CoA isomerase</fullName>
    </submittedName>
</protein>
<comment type="similarity">
    <text evidence="1">Belongs to the enoyl-CoA hydratase/isomerase family.</text>
</comment>
<dbReference type="SUPFAM" id="SSF52096">
    <property type="entry name" value="ClpP/crotonase"/>
    <property type="match status" value="1"/>
</dbReference>
<evidence type="ECO:0000256" key="1">
    <source>
        <dbReference type="ARBA" id="ARBA00005254"/>
    </source>
</evidence>
<evidence type="ECO:0000313" key="3">
    <source>
        <dbReference type="Proteomes" id="UP000315636"/>
    </source>
</evidence>
<keyword evidence="2" id="KW-0413">Isomerase</keyword>
<dbReference type="AlphaFoldDB" id="A0A521DGI7"/>
<proteinExistence type="inferred from homology"/>
<dbReference type="CDD" id="cd06558">
    <property type="entry name" value="crotonase-like"/>
    <property type="match status" value="1"/>
</dbReference>
<dbReference type="Pfam" id="PF00378">
    <property type="entry name" value="ECH_1"/>
    <property type="match status" value="1"/>
</dbReference>
<keyword evidence="3" id="KW-1185">Reference proteome</keyword>
<dbReference type="Gene3D" id="3.90.226.10">
    <property type="entry name" value="2-enoyl-CoA Hydratase, Chain A, domain 1"/>
    <property type="match status" value="1"/>
</dbReference>
<dbReference type="Proteomes" id="UP000315636">
    <property type="component" value="Unassembled WGS sequence"/>
</dbReference>
<gene>
    <name evidence="2" type="ORF">SAMN06264849_10649</name>
</gene>
<dbReference type="InterPro" id="IPR029045">
    <property type="entry name" value="ClpP/crotonase-like_dom_sf"/>
</dbReference>
<dbReference type="OrthoDB" id="9775794at2"/>
<dbReference type="InterPro" id="IPR001753">
    <property type="entry name" value="Enoyl-CoA_hydra/iso"/>
</dbReference>
<dbReference type="PANTHER" id="PTHR43802:SF1">
    <property type="entry name" value="IP11341P-RELATED"/>
    <property type="match status" value="1"/>
</dbReference>